<organism evidence="2 3">
    <name type="scientific">Xenotaenia resolanae</name>
    <dbReference type="NCBI Taxonomy" id="208358"/>
    <lineage>
        <taxon>Eukaryota</taxon>
        <taxon>Metazoa</taxon>
        <taxon>Chordata</taxon>
        <taxon>Craniata</taxon>
        <taxon>Vertebrata</taxon>
        <taxon>Euteleostomi</taxon>
        <taxon>Actinopterygii</taxon>
        <taxon>Neopterygii</taxon>
        <taxon>Teleostei</taxon>
        <taxon>Neoteleostei</taxon>
        <taxon>Acanthomorphata</taxon>
        <taxon>Ovalentaria</taxon>
        <taxon>Atherinomorphae</taxon>
        <taxon>Cyprinodontiformes</taxon>
        <taxon>Goodeidae</taxon>
        <taxon>Xenotaenia</taxon>
    </lineage>
</organism>
<dbReference type="EMBL" id="JAHRIM010030348">
    <property type="protein sequence ID" value="MEQ2264494.1"/>
    <property type="molecule type" value="Genomic_DNA"/>
</dbReference>
<name>A0ABV0W5T5_9TELE</name>
<evidence type="ECO:0000256" key="1">
    <source>
        <dbReference type="SAM" id="MobiDB-lite"/>
    </source>
</evidence>
<dbReference type="Proteomes" id="UP001444071">
    <property type="component" value="Unassembled WGS sequence"/>
</dbReference>
<keyword evidence="3" id="KW-1185">Reference proteome</keyword>
<evidence type="ECO:0000313" key="3">
    <source>
        <dbReference type="Proteomes" id="UP001444071"/>
    </source>
</evidence>
<proteinExistence type="predicted"/>
<comment type="caution">
    <text evidence="2">The sequence shown here is derived from an EMBL/GenBank/DDBJ whole genome shotgun (WGS) entry which is preliminary data.</text>
</comment>
<sequence length="109" mass="12268">MKTKKKSSDKLQQPIRRDIERDKQAGRKIIPGCKVHLLLLIDKNLGFGSYRRLGACFPAAGTSIRYPERRLKRGCCNCHPERTAQGASVAPEILCSVELTLRLPELQSH</sequence>
<evidence type="ECO:0008006" key="4">
    <source>
        <dbReference type="Google" id="ProtNLM"/>
    </source>
</evidence>
<evidence type="ECO:0000313" key="2">
    <source>
        <dbReference type="EMBL" id="MEQ2264494.1"/>
    </source>
</evidence>
<gene>
    <name evidence="2" type="ORF">XENORESO_010305</name>
</gene>
<reference evidence="2 3" key="1">
    <citation type="submission" date="2021-06" db="EMBL/GenBank/DDBJ databases">
        <authorList>
            <person name="Palmer J.M."/>
        </authorList>
    </citation>
    <scope>NUCLEOTIDE SEQUENCE [LARGE SCALE GENOMIC DNA]</scope>
    <source>
        <strain evidence="2 3">XR_2019</strain>
        <tissue evidence="2">Muscle</tissue>
    </source>
</reference>
<feature type="region of interest" description="Disordered" evidence="1">
    <location>
        <begin position="1"/>
        <end position="23"/>
    </location>
</feature>
<accession>A0ABV0W5T5</accession>
<protein>
    <recommendedName>
        <fullName evidence="4">Ribosomal protein S14</fullName>
    </recommendedName>
</protein>